<keyword evidence="4" id="KW-1185">Reference proteome</keyword>
<keyword evidence="3" id="KW-0315">Glutamine amidotransferase</keyword>
<dbReference type="SUPFAM" id="SSF52317">
    <property type="entry name" value="Class I glutamine amidotransferase-like"/>
    <property type="match status" value="1"/>
</dbReference>
<protein>
    <submittedName>
        <fullName evidence="3">Type 1 glutamine amidotransferase</fullName>
    </submittedName>
</protein>
<comment type="similarity">
    <text evidence="1">Belongs to the peptidase C56 family.</text>
</comment>
<dbReference type="InterPro" id="IPR002818">
    <property type="entry name" value="DJ-1/PfpI"/>
</dbReference>
<dbReference type="PANTHER" id="PTHR42733">
    <property type="entry name" value="DJ-1 PROTEIN"/>
    <property type="match status" value="1"/>
</dbReference>
<dbReference type="Pfam" id="PF01965">
    <property type="entry name" value="DJ-1_PfpI"/>
    <property type="match status" value="1"/>
</dbReference>
<evidence type="ECO:0000313" key="4">
    <source>
        <dbReference type="Proteomes" id="UP001142078"/>
    </source>
</evidence>
<dbReference type="RefSeq" id="WP_042680591.1">
    <property type="nucleotide sequence ID" value="NZ_CABKTM010000020.1"/>
</dbReference>
<dbReference type="OrthoDB" id="9800516at2"/>
<dbReference type="CDD" id="cd03134">
    <property type="entry name" value="GATase1_PfpI_like"/>
    <property type="match status" value="1"/>
</dbReference>
<evidence type="ECO:0000256" key="1">
    <source>
        <dbReference type="ARBA" id="ARBA00008542"/>
    </source>
</evidence>
<dbReference type="Gene3D" id="3.40.50.880">
    <property type="match status" value="1"/>
</dbReference>
<gene>
    <name evidence="3" type="ORF">NSA23_06865</name>
</gene>
<proteinExistence type="inferred from homology"/>
<organism evidence="3 4">
    <name type="scientific">Anaerosalibacter massiliensis</name>
    <dbReference type="NCBI Taxonomy" id="1347392"/>
    <lineage>
        <taxon>Bacteria</taxon>
        <taxon>Bacillati</taxon>
        <taxon>Bacillota</taxon>
        <taxon>Tissierellia</taxon>
        <taxon>Tissierellales</taxon>
        <taxon>Sporanaerobacteraceae</taxon>
        <taxon>Anaerosalibacter</taxon>
    </lineage>
</organism>
<dbReference type="NCBIfam" id="TIGR01382">
    <property type="entry name" value="PfpI"/>
    <property type="match status" value="1"/>
</dbReference>
<comment type="caution">
    <text evidence="3">The sequence shown here is derived from an EMBL/GenBank/DDBJ whole genome shotgun (WGS) entry which is preliminary data.</text>
</comment>
<dbReference type="InterPro" id="IPR006286">
    <property type="entry name" value="C56_PfpI-like"/>
</dbReference>
<reference evidence="3" key="1">
    <citation type="submission" date="2022-07" db="EMBL/GenBank/DDBJ databases">
        <title>Enhanced cultured diversity of the mouse gut microbiota enables custom-made synthetic communities.</title>
        <authorList>
            <person name="Afrizal A."/>
        </authorList>
    </citation>
    <scope>NUCLEOTIDE SEQUENCE</scope>
    <source>
        <strain evidence="3">DSM 29482</strain>
    </source>
</reference>
<dbReference type="InterPro" id="IPR029062">
    <property type="entry name" value="Class_I_gatase-like"/>
</dbReference>
<evidence type="ECO:0000313" key="3">
    <source>
        <dbReference type="EMBL" id="MCR2043840.1"/>
    </source>
</evidence>
<dbReference type="EMBL" id="JANJZL010000003">
    <property type="protein sequence ID" value="MCR2043840.1"/>
    <property type="molecule type" value="Genomic_DNA"/>
</dbReference>
<dbReference type="Proteomes" id="UP001142078">
    <property type="component" value="Unassembled WGS sequence"/>
</dbReference>
<evidence type="ECO:0000259" key="2">
    <source>
        <dbReference type="Pfam" id="PF01965"/>
    </source>
</evidence>
<accession>A0A9X2MIR1</accession>
<feature type="domain" description="DJ-1/PfpI" evidence="2">
    <location>
        <begin position="2"/>
        <end position="165"/>
    </location>
</feature>
<dbReference type="AlphaFoldDB" id="A0A9X2MIR1"/>
<dbReference type="PROSITE" id="PS51276">
    <property type="entry name" value="PEPTIDASE_C56_PFPI"/>
    <property type="match status" value="1"/>
</dbReference>
<sequence>MKKIAILAENLYEEMELLYPYYRLKEEGYKVDIVGTEKDTVYTGKNGYPVRSDLSTSEINAENYDAVVIPGGYSPDHMRRSKDTVNFVKDMDSKGKIVAAICHGPWMMASCCDLKGKKVTAFYSIKDDLINAGANFVDKEVVVDGNLITSRTPDDLIPFVKAIIESLEK</sequence>
<dbReference type="PANTHER" id="PTHR42733:SF13">
    <property type="entry name" value="DJ-1_PFPI DOMAIN-CONTAINING PROTEIN"/>
    <property type="match status" value="1"/>
</dbReference>
<name>A0A9X2MIR1_9FIRM</name>